<comment type="caution">
    <text evidence="2">The sequence shown here is derived from an EMBL/GenBank/DDBJ whole genome shotgun (WGS) entry which is preliminary data.</text>
</comment>
<dbReference type="PANTHER" id="PTHR43792">
    <property type="entry name" value="GNAT FAMILY, PUTATIVE (AFU_ORTHOLOGUE AFUA_3G00765)-RELATED-RELATED"/>
    <property type="match status" value="1"/>
</dbReference>
<accession>A0AAW7KF18</accession>
<evidence type="ECO:0000259" key="1">
    <source>
        <dbReference type="PROSITE" id="PS51186"/>
    </source>
</evidence>
<evidence type="ECO:0000313" key="2">
    <source>
        <dbReference type="EMBL" id="MDN3193990.1"/>
    </source>
</evidence>
<reference evidence="2" key="2">
    <citation type="submission" date="2023-03" db="EMBL/GenBank/DDBJ databases">
        <authorList>
            <person name="Zajac M."/>
            <person name="Kwit R."/>
            <person name="Wasyl D."/>
        </authorList>
    </citation>
    <scope>NUCLEOTIDE SEQUENCE</scope>
    <source>
        <strain evidence="2">691B_2</strain>
    </source>
</reference>
<dbReference type="InterPro" id="IPR016181">
    <property type="entry name" value="Acyl_CoA_acyltransferase"/>
</dbReference>
<dbReference type="Pfam" id="PF13302">
    <property type="entry name" value="Acetyltransf_3"/>
    <property type="match status" value="1"/>
</dbReference>
<dbReference type="InterPro" id="IPR051531">
    <property type="entry name" value="N-acetyltransferase"/>
</dbReference>
<dbReference type="AlphaFoldDB" id="A0AAW7KF18"/>
<name>A0AAW7KF18_ENTFL</name>
<organism evidence="2 3">
    <name type="scientific">Enterococcus faecalis</name>
    <name type="common">Streptococcus faecalis</name>
    <dbReference type="NCBI Taxonomy" id="1351"/>
    <lineage>
        <taxon>Bacteria</taxon>
        <taxon>Bacillati</taxon>
        <taxon>Bacillota</taxon>
        <taxon>Bacilli</taxon>
        <taxon>Lactobacillales</taxon>
        <taxon>Enterococcaceae</taxon>
        <taxon>Enterococcus</taxon>
    </lineage>
</organism>
<dbReference type="Proteomes" id="UP001173174">
    <property type="component" value="Unassembled WGS sequence"/>
</dbReference>
<feature type="domain" description="N-acetyltransferase" evidence="1">
    <location>
        <begin position="18"/>
        <end position="154"/>
    </location>
</feature>
<protein>
    <submittedName>
        <fullName evidence="2">GNAT family N-acetyltransferase</fullName>
    </submittedName>
</protein>
<gene>
    <name evidence="2" type="ORF">P0E79_16115</name>
</gene>
<dbReference type="GO" id="GO:0016747">
    <property type="term" value="F:acyltransferase activity, transferring groups other than amino-acyl groups"/>
    <property type="evidence" value="ECO:0007669"/>
    <property type="project" value="InterPro"/>
</dbReference>
<reference evidence="2" key="1">
    <citation type="journal article" date="2023" name="Pathogens">
        <title>Prevalence of Enterococcus spp. and the Whole-Genome Characteristics of Enterococcus faecium and Enterococcus faecalis Strains Isolated from Free-Living Birds in Poland.</title>
        <authorList>
            <person name="Kwit R."/>
            <person name="Zajac M."/>
            <person name="Smialowska-Weglinska A."/>
            <person name="Skarzynska M."/>
            <person name="Bomba A."/>
            <person name="Lalak A."/>
            <person name="Skrzypiec E."/>
            <person name="Wojdat D."/>
            <person name="Koza W."/>
            <person name="Mikos-Wojewoda E."/>
            <person name="Pasim P."/>
            <person name="Skora M."/>
            <person name="Polak M."/>
            <person name="Wiacek J."/>
            <person name="Wasyl D."/>
        </authorList>
    </citation>
    <scope>NUCLEOTIDE SEQUENCE</scope>
    <source>
        <strain evidence="2">691B_2</strain>
    </source>
</reference>
<dbReference type="EMBL" id="JAREWH010000094">
    <property type="protein sequence ID" value="MDN3193990.1"/>
    <property type="molecule type" value="Genomic_DNA"/>
</dbReference>
<dbReference type="RefSeq" id="WP_289870416.1">
    <property type="nucleotide sequence ID" value="NZ_JAREWH010000094.1"/>
</dbReference>
<sequence length="154" mass="17646">MNYPLIFAENQQLETERLHLRPVTLADTDDLFEYASDEETTRFVFPKNETKEETRASIAKYFMGEPLGKYGIEVKETSKMIGTIDLRVNETNNIGELGYVLNRAFWGKGYMPEAATALVELGFAKMKLMRIFALHDQDNLASGRVMEKIGFTYE</sequence>
<dbReference type="InterPro" id="IPR000182">
    <property type="entry name" value="GNAT_dom"/>
</dbReference>
<evidence type="ECO:0000313" key="3">
    <source>
        <dbReference type="Proteomes" id="UP001173174"/>
    </source>
</evidence>
<dbReference type="SUPFAM" id="SSF55729">
    <property type="entry name" value="Acyl-CoA N-acyltransferases (Nat)"/>
    <property type="match status" value="1"/>
</dbReference>
<dbReference type="Gene3D" id="3.40.630.30">
    <property type="match status" value="1"/>
</dbReference>
<feature type="non-terminal residue" evidence="2">
    <location>
        <position position="154"/>
    </location>
</feature>
<dbReference type="PROSITE" id="PS51186">
    <property type="entry name" value="GNAT"/>
    <property type="match status" value="1"/>
</dbReference>
<proteinExistence type="predicted"/>